<dbReference type="AlphaFoldDB" id="A0A7T0C3K4"/>
<organism evidence="9 10">
    <name type="scientific">Candidatus Nitrohelix vancouverensis</name>
    <dbReference type="NCBI Taxonomy" id="2705534"/>
    <lineage>
        <taxon>Bacteria</taxon>
        <taxon>Pseudomonadati</taxon>
        <taxon>Nitrospinota/Tectimicrobiota group</taxon>
        <taxon>Nitrospinota</taxon>
        <taxon>Nitrospinia</taxon>
        <taxon>Nitrospinales</taxon>
        <taxon>Nitrospinaceae</taxon>
        <taxon>Candidatus Nitrohelix</taxon>
    </lineage>
</organism>
<proteinExistence type="inferred from homology"/>
<dbReference type="SUPFAM" id="SSF56954">
    <property type="entry name" value="Outer membrane efflux proteins (OEP)"/>
    <property type="match status" value="1"/>
</dbReference>
<protein>
    <submittedName>
        <fullName evidence="9">TolC family protein</fullName>
    </submittedName>
</protein>
<evidence type="ECO:0000313" key="10">
    <source>
        <dbReference type="Proteomes" id="UP000594464"/>
    </source>
</evidence>
<evidence type="ECO:0000256" key="8">
    <source>
        <dbReference type="SAM" id="Coils"/>
    </source>
</evidence>
<evidence type="ECO:0000313" key="9">
    <source>
        <dbReference type="EMBL" id="QPJ65901.1"/>
    </source>
</evidence>
<dbReference type="GO" id="GO:1990281">
    <property type="term" value="C:efflux pump complex"/>
    <property type="evidence" value="ECO:0007669"/>
    <property type="project" value="TreeGrafter"/>
</dbReference>
<dbReference type="InterPro" id="IPR003423">
    <property type="entry name" value="OMP_efflux"/>
</dbReference>
<gene>
    <name evidence="9" type="ORF">G3M78_11050</name>
</gene>
<keyword evidence="3" id="KW-0813">Transport</keyword>
<keyword evidence="6" id="KW-0472">Membrane</keyword>
<keyword evidence="4" id="KW-1134">Transmembrane beta strand</keyword>
<sequence length="505" mass="56117">MIATLLVPALSFADSLPLSLKEAVFGTLNSNISIAVEGFNTKIKKEAVKDSESEFDPTIGMELTSQEQTIQSAVAGTSTDKGRNQDTAWNLSLSQKLVTGAEYSLEFNNGINKTNSPNSGLNPSYDAELQLDFTQPLLKNFGIDTNKRNIYIANNDVNISEFGFRDKVISVISDVENIYWDLVFSIEDLRVKQTSLGRAKDLERRVKAQVDVGTLAPLEILQAKSEVASREQLLVSAEDLITDNEDKLKNTLNLTFLGIEGDKKITPVDAPVFFEKLDLNVDEAIKESLLSRPDYLAKRKELENKRILVQYNENQIYPSLDLVASLGLNGLAGDAKPITRFSGGTVTSQFDGGYGESLSNMFSSEYFLWKFGVQLSYPLGNKSAESQLTSARLESAQLLMDLKDLERQITVEVREAARQVKTDIKRVEAARVARKLAEEKLDAEEQKFAVGLSTSFNVLEFQEDLAEEQSNEIKSLTDLNKSRINLRKAMATTLDEYGIKLSETE</sequence>
<dbReference type="EMBL" id="CP048620">
    <property type="protein sequence ID" value="QPJ65901.1"/>
    <property type="molecule type" value="Genomic_DNA"/>
</dbReference>
<comment type="similarity">
    <text evidence="2">Belongs to the outer membrane factor (OMF) (TC 1.B.17) family.</text>
</comment>
<evidence type="ECO:0000256" key="4">
    <source>
        <dbReference type="ARBA" id="ARBA00022452"/>
    </source>
</evidence>
<dbReference type="InterPro" id="IPR051906">
    <property type="entry name" value="TolC-like"/>
</dbReference>
<dbReference type="GO" id="GO:0009279">
    <property type="term" value="C:cell outer membrane"/>
    <property type="evidence" value="ECO:0007669"/>
    <property type="project" value="UniProtKB-SubCell"/>
</dbReference>
<dbReference type="GO" id="GO:0015562">
    <property type="term" value="F:efflux transmembrane transporter activity"/>
    <property type="evidence" value="ECO:0007669"/>
    <property type="project" value="InterPro"/>
</dbReference>
<dbReference type="GO" id="GO:0015288">
    <property type="term" value="F:porin activity"/>
    <property type="evidence" value="ECO:0007669"/>
    <property type="project" value="TreeGrafter"/>
</dbReference>
<evidence type="ECO:0000256" key="7">
    <source>
        <dbReference type="ARBA" id="ARBA00023237"/>
    </source>
</evidence>
<keyword evidence="8" id="KW-0175">Coiled coil</keyword>
<dbReference type="Proteomes" id="UP000594464">
    <property type="component" value="Chromosome"/>
</dbReference>
<feature type="coiled-coil region" evidence="8">
    <location>
        <begin position="388"/>
        <end position="479"/>
    </location>
</feature>
<accession>A0A7T0C3K4</accession>
<keyword evidence="5" id="KW-0812">Transmembrane</keyword>
<keyword evidence="7" id="KW-0998">Cell outer membrane</keyword>
<evidence type="ECO:0000256" key="5">
    <source>
        <dbReference type="ARBA" id="ARBA00022692"/>
    </source>
</evidence>
<dbReference type="KEGG" id="nva:G3M78_11050"/>
<dbReference type="Gene3D" id="1.20.1600.10">
    <property type="entry name" value="Outer membrane efflux proteins (OEP)"/>
    <property type="match status" value="1"/>
</dbReference>
<reference evidence="10" key="1">
    <citation type="submission" date="2020-02" db="EMBL/GenBank/DDBJ databases">
        <title>Genomic and physiological characterization of two novel Nitrospinaceae genera.</title>
        <authorList>
            <person name="Mueller A.J."/>
            <person name="Jung M.-Y."/>
            <person name="Strachan C.R."/>
            <person name="Herbold C.W."/>
            <person name="Kirkegaard R.H."/>
            <person name="Daims H."/>
        </authorList>
    </citation>
    <scope>NUCLEOTIDE SEQUENCE [LARGE SCALE GENOMIC DNA]</scope>
</reference>
<evidence type="ECO:0000256" key="1">
    <source>
        <dbReference type="ARBA" id="ARBA00004442"/>
    </source>
</evidence>
<evidence type="ECO:0000256" key="2">
    <source>
        <dbReference type="ARBA" id="ARBA00007613"/>
    </source>
</evidence>
<dbReference type="Pfam" id="PF02321">
    <property type="entry name" value="OEP"/>
    <property type="match status" value="2"/>
</dbReference>
<dbReference type="PANTHER" id="PTHR30026:SF23">
    <property type="entry name" value="TO APRF-PUTATIVE OUTER MEMBRANE EFFLUX PROTEIN OR SECRETED ALKALINE PHOSPHATASE-RELATED"/>
    <property type="match status" value="1"/>
</dbReference>
<name>A0A7T0C3K4_9BACT</name>
<dbReference type="PANTHER" id="PTHR30026">
    <property type="entry name" value="OUTER MEMBRANE PROTEIN TOLC"/>
    <property type="match status" value="1"/>
</dbReference>
<comment type="subcellular location">
    <subcellularLocation>
        <location evidence="1">Cell outer membrane</location>
    </subcellularLocation>
</comment>
<evidence type="ECO:0000256" key="3">
    <source>
        <dbReference type="ARBA" id="ARBA00022448"/>
    </source>
</evidence>
<evidence type="ECO:0000256" key="6">
    <source>
        <dbReference type="ARBA" id="ARBA00023136"/>
    </source>
</evidence>